<dbReference type="EMBL" id="NMUH01000905">
    <property type="protein sequence ID" value="MQL86495.1"/>
    <property type="molecule type" value="Genomic_DNA"/>
</dbReference>
<dbReference type="Proteomes" id="UP000652761">
    <property type="component" value="Unassembled WGS sequence"/>
</dbReference>
<dbReference type="AlphaFoldDB" id="A0A843USB6"/>
<evidence type="ECO:0000313" key="2">
    <source>
        <dbReference type="Proteomes" id="UP000652761"/>
    </source>
</evidence>
<accession>A0A843USB6</accession>
<gene>
    <name evidence="1" type="ORF">Taro_019021</name>
</gene>
<protein>
    <submittedName>
        <fullName evidence="1">Uncharacterized protein</fullName>
    </submittedName>
</protein>
<feature type="non-terminal residue" evidence="1">
    <location>
        <position position="1"/>
    </location>
</feature>
<evidence type="ECO:0000313" key="1">
    <source>
        <dbReference type="EMBL" id="MQL86495.1"/>
    </source>
</evidence>
<keyword evidence="2" id="KW-1185">Reference proteome</keyword>
<proteinExistence type="predicted"/>
<comment type="caution">
    <text evidence="1">The sequence shown here is derived from an EMBL/GenBank/DDBJ whole genome shotgun (WGS) entry which is preliminary data.</text>
</comment>
<reference evidence="1" key="1">
    <citation type="submission" date="2017-07" db="EMBL/GenBank/DDBJ databases">
        <title>Taro Niue Genome Assembly and Annotation.</title>
        <authorList>
            <person name="Atibalentja N."/>
            <person name="Keating K."/>
            <person name="Fields C.J."/>
        </authorList>
    </citation>
    <scope>NUCLEOTIDE SEQUENCE</scope>
    <source>
        <strain evidence="1">Niue_2</strain>
        <tissue evidence="1">Leaf</tissue>
    </source>
</reference>
<organism evidence="1 2">
    <name type="scientific">Colocasia esculenta</name>
    <name type="common">Wild taro</name>
    <name type="synonym">Arum esculentum</name>
    <dbReference type="NCBI Taxonomy" id="4460"/>
    <lineage>
        <taxon>Eukaryota</taxon>
        <taxon>Viridiplantae</taxon>
        <taxon>Streptophyta</taxon>
        <taxon>Embryophyta</taxon>
        <taxon>Tracheophyta</taxon>
        <taxon>Spermatophyta</taxon>
        <taxon>Magnoliopsida</taxon>
        <taxon>Liliopsida</taxon>
        <taxon>Araceae</taxon>
        <taxon>Aroideae</taxon>
        <taxon>Colocasieae</taxon>
        <taxon>Colocasia</taxon>
    </lineage>
</organism>
<name>A0A843USB6_COLES</name>
<sequence length="193" mass="20360">MGGPARPRKSQLSTSGYQSSGHADLELGALAHPISLYGVNGQIRPRYAISPPTLRHSVRLATDLSIGVSPRRAHSAGFAGQLSTSGYQSSDHADLELGALAHPISLYGVNGQIRPRYAISPPTLRHSVRLATDLSVGVSPRRAHSAGFAGQVGTSGAASHIGQARLNGIHRLGRLGSIWREAPQQSPRPEPSY</sequence>